<dbReference type="AlphaFoldDB" id="A0A9Q0UUS3"/>
<proteinExistence type="predicted"/>
<feature type="compositionally biased region" description="Polar residues" evidence="1">
    <location>
        <begin position="8"/>
        <end position="17"/>
    </location>
</feature>
<keyword evidence="3" id="KW-1185">Reference proteome</keyword>
<dbReference type="Proteomes" id="UP001151529">
    <property type="component" value="Chromosome 5"/>
</dbReference>
<organism evidence="2 3">
    <name type="scientific">Salix viminalis</name>
    <name type="common">Common osier</name>
    <name type="synonym">Basket willow</name>
    <dbReference type="NCBI Taxonomy" id="40686"/>
    <lineage>
        <taxon>Eukaryota</taxon>
        <taxon>Viridiplantae</taxon>
        <taxon>Streptophyta</taxon>
        <taxon>Embryophyta</taxon>
        <taxon>Tracheophyta</taxon>
        <taxon>Spermatophyta</taxon>
        <taxon>Magnoliopsida</taxon>
        <taxon>eudicotyledons</taxon>
        <taxon>Gunneridae</taxon>
        <taxon>Pentapetalae</taxon>
        <taxon>rosids</taxon>
        <taxon>fabids</taxon>
        <taxon>Malpighiales</taxon>
        <taxon>Salicaceae</taxon>
        <taxon>Saliceae</taxon>
        <taxon>Salix</taxon>
    </lineage>
</organism>
<evidence type="ECO:0000313" key="2">
    <source>
        <dbReference type="EMBL" id="KAJ6736416.1"/>
    </source>
</evidence>
<sequence>MTEICSVGKSSNNNPSEINPAAPKFKAVLRRNTHPGCDAPQSHFCTAHRFNVLMRSFRSQKHSMHWNILQAPSDLGSRNAITCITIDT</sequence>
<reference evidence="2" key="1">
    <citation type="submission" date="2022-11" db="EMBL/GenBank/DDBJ databases">
        <authorList>
            <person name="Hyden B.L."/>
            <person name="Feng K."/>
            <person name="Yates T."/>
            <person name="Jawdy S."/>
            <person name="Smart L.B."/>
            <person name="Muchero W."/>
        </authorList>
    </citation>
    <scope>NUCLEOTIDE SEQUENCE</scope>
    <source>
        <tissue evidence="2">Shoot tip</tissue>
    </source>
</reference>
<protein>
    <submittedName>
        <fullName evidence="2">Uncharacterized protein</fullName>
    </submittedName>
</protein>
<comment type="caution">
    <text evidence="2">The sequence shown here is derived from an EMBL/GenBank/DDBJ whole genome shotgun (WGS) entry which is preliminary data.</text>
</comment>
<gene>
    <name evidence="2" type="ORF">OIU85_018598</name>
</gene>
<evidence type="ECO:0000256" key="1">
    <source>
        <dbReference type="SAM" id="MobiDB-lite"/>
    </source>
</evidence>
<accession>A0A9Q0UUS3</accession>
<evidence type="ECO:0000313" key="3">
    <source>
        <dbReference type="Proteomes" id="UP001151529"/>
    </source>
</evidence>
<name>A0A9Q0UUS3_SALVM</name>
<reference evidence="2" key="2">
    <citation type="journal article" date="2023" name="Int. J. Mol. Sci.">
        <title>De Novo Assembly and Annotation of 11 Diverse Shrub Willow (Salix) Genomes Reveals Novel Gene Organization in Sex-Linked Regions.</title>
        <authorList>
            <person name="Hyden B."/>
            <person name="Feng K."/>
            <person name="Yates T.B."/>
            <person name="Jawdy S."/>
            <person name="Cereghino C."/>
            <person name="Smart L.B."/>
            <person name="Muchero W."/>
        </authorList>
    </citation>
    <scope>NUCLEOTIDE SEQUENCE [LARGE SCALE GENOMIC DNA]</scope>
    <source>
        <tissue evidence="2">Shoot tip</tissue>
    </source>
</reference>
<dbReference type="EMBL" id="JAPFFL010000003">
    <property type="protein sequence ID" value="KAJ6736416.1"/>
    <property type="molecule type" value="Genomic_DNA"/>
</dbReference>
<feature type="region of interest" description="Disordered" evidence="1">
    <location>
        <begin position="1"/>
        <end position="20"/>
    </location>
</feature>